<dbReference type="Pfam" id="PF19654">
    <property type="entry name" value="DUF6157"/>
    <property type="match status" value="1"/>
</dbReference>
<proteinExistence type="predicted"/>
<dbReference type="Pfam" id="PF04978">
    <property type="entry name" value="MST"/>
    <property type="match status" value="1"/>
</dbReference>
<sequence>MEGRGPVRRGPARPAAAVVNVLGGLLKHLAYVEDFLFGVVLGGNSPAHPWSEVDWRADGDWDWSSAGEQTGDELHSLWREAVDASRRQLGALGGTAAIDLESLVTVRGWDEQPSVRFVLTHMIEKYGRRCGDADLLREAIDGEGGVKSTNYTSTFIAVAEDCPAINAQIPQAASKGPTIASLQHELLSGRPCELTSDDLIFRVHALRKGLDPDDGEARAAFFSTSQACLRSSPLAKRYGWALHHEADGRVALVGLGSELHDELSRDASLTQTRALRSRRRAAS</sequence>
<accession>A0A3N1ZS06</accession>
<reference evidence="1 2" key="1">
    <citation type="submission" date="2018-11" db="EMBL/GenBank/DDBJ databases">
        <title>Sequencing the genomes of 1000 actinobacteria strains.</title>
        <authorList>
            <person name="Klenk H.-P."/>
        </authorList>
    </citation>
    <scope>NUCLEOTIDE SEQUENCE [LARGE SCALE GENOMIC DNA]</scope>
    <source>
        <strain evidence="1 2">DSM 10546</strain>
    </source>
</reference>
<organism evidence="1 2">
    <name type="scientific">Luteococcus japonicus</name>
    <dbReference type="NCBI Taxonomy" id="33984"/>
    <lineage>
        <taxon>Bacteria</taxon>
        <taxon>Bacillati</taxon>
        <taxon>Actinomycetota</taxon>
        <taxon>Actinomycetes</taxon>
        <taxon>Propionibacteriales</taxon>
        <taxon>Propionibacteriaceae</taxon>
        <taxon>Luteococcus</taxon>
    </lineage>
</organism>
<dbReference type="InterPro" id="IPR034660">
    <property type="entry name" value="DinB/YfiT-like"/>
</dbReference>
<dbReference type="AlphaFoldDB" id="A0A3N1ZS06"/>
<dbReference type="SUPFAM" id="SSF109854">
    <property type="entry name" value="DinB/YfiT-like putative metalloenzymes"/>
    <property type="match status" value="1"/>
</dbReference>
<comment type="caution">
    <text evidence="1">The sequence shown here is derived from an EMBL/GenBank/DDBJ whole genome shotgun (WGS) entry which is preliminary data.</text>
</comment>
<dbReference type="Proteomes" id="UP000275749">
    <property type="component" value="Unassembled WGS sequence"/>
</dbReference>
<dbReference type="Gene3D" id="1.20.120.450">
    <property type="entry name" value="dinb family like domain"/>
    <property type="match status" value="1"/>
</dbReference>
<evidence type="ECO:0000313" key="1">
    <source>
        <dbReference type="EMBL" id="ROR53674.1"/>
    </source>
</evidence>
<dbReference type="RefSeq" id="WP_211336582.1">
    <property type="nucleotide sequence ID" value="NZ_RKHG01000001.1"/>
</dbReference>
<gene>
    <name evidence="1" type="ORF">EDD41_0841</name>
</gene>
<dbReference type="EMBL" id="RKHG01000001">
    <property type="protein sequence ID" value="ROR53674.1"/>
    <property type="molecule type" value="Genomic_DNA"/>
</dbReference>
<evidence type="ECO:0000313" key="2">
    <source>
        <dbReference type="Proteomes" id="UP000275749"/>
    </source>
</evidence>
<protein>
    <submittedName>
        <fullName evidence="1">Uncharacterized protein DUF664</fullName>
    </submittedName>
</protein>
<dbReference type="InterPro" id="IPR046155">
    <property type="entry name" value="DUF6157"/>
</dbReference>
<name>A0A3N1ZS06_9ACTN</name>
<dbReference type="InterPro" id="IPR007061">
    <property type="entry name" value="MST-like"/>
</dbReference>